<dbReference type="Proteomes" id="UP000664495">
    <property type="component" value="Unassembled WGS sequence"/>
</dbReference>
<gene>
    <name evidence="9" type="ORF">JZO85_20640</name>
</gene>
<proteinExistence type="predicted"/>
<name>A0ABS3HMI8_9ENTE</name>
<evidence type="ECO:0000256" key="1">
    <source>
        <dbReference type="ARBA" id="ARBA00004496"/>
    </source>
</evidence>
<evidence type="ECO:0000313" key="10">
    <source>
        <dbReference type="Proteomes" id="UP000664495"/>
    </source>
</evidence>
<dbReference type="PROSITE" id="PS51096">
    <property type="entry name" value="PTS_EIIA_TYPE_4"/>
    <property type="match status" value="1"/>
</dbReference>
<dbReference type="EMBL" id="JAFLVR010000070">
    <property type="protein sequence ID" value="MBO0454676.1"/>
    <property type="molecule type" value="Genomic_DNA"/>
</dbReference>
<evidence type="ECO:0000256" key="5">
    <source>
        <dbReference type="ARBA" id="ARBA00022679"/>
    </source>
</evidence>
<evidence type="ECO:0000256" key="3">
    <source>
        <dbReference type="ARBA" id="ARBA00022490"/>
    </source>
</evidence>
<dbReference type="Pfam" id="PF03610">
    <property type="entry name" value="EIIA-man"/>
    <property type="match status" value="1"/>
</dbReference>
<dbReference type="SUPFAM" id="SSF53062">
    <property type="entry name" value="PTS system fructose IIA component-like"/>
    <property type="match status" value="1"/>
</dbReference>
<dbReference type="InterPro" id="IPR051471">
    <property type="entry name" value="Bacterial_PTS_sugar_comp"/>
</dbReference>
<evidence type="ECO:0000259" key="8">
    <source>
        <dbReference type="PROSITE" id="PS51096"/>
    </source>
</evidence>
<organism evidence="9 10">
    <name type="scientific">Candidatus Enterococcus murrayae</name>
    <dbReference type="NCBI Taxonomy" id="2815321"/>
    <lineage>
        <taxon>Bacteria</taxon>
        <taxon>Bacillati</taxon>
        <taxon>Bacillota</taxon>
        <taxon>Bacilli</taxon>
        <taxon>Lactobacillales</taxon>
        <taxon>Enterococcaceae</taxon>
        <taxon>Enterococcus</taxon>
    </lineage>
</organism>
<dbReference type="PANTHER" id="PTHR33799:SF1">
    <property type="entry name" value="PTS SYSTEM MANNOSE-SPECIFIC EIIAB COMPONENT-RELATED"/>
    <property type="match status" value="1"/>
</dbReference>
<keyword evidence="6" id="KW-0598">Phosphotransferase system</keyword>
<comment type="caution">
    <text evidence="9">The sequence shown here is derived from an EMBL/GenBank/DDBJ whole genome shotgun (WGS) entry which is preliminary data.</text>
</comment>
<evidence type="ECO:0000256" key="7">
    <source>
        <dbReference type="ARBA" id="ARBA00022777"/>
    </source>
</evidence>
<dbReference type="InterPro" id="IPR036662">
    <property type="entry name" value="PTS_EIIA_man-typ_sf"/>
</dbReference>
<dbReference type="RefSeq" id="WP_207110405.1">
    <property type="nucleotide sequence ID" value="NZ_JAFLVR010000070.1"/>
</dbReference>
<protein>
    <submittedName>
        <fullName evidence="9">PTS sugar transporter subunit IIA</fullName>
    </submittedName>
</protein>
<keyword evidence="5" id="KW-0808">Transferase</keyword>
<keyword evidence="10" id="KW-1185">Reference proteome</keyword>
<dbReference type="InterPro" id="IPR033887">
    <property type="entry name" value="PTS_IIA_man"/>
</dbReference>
<keyword evidence="4 9" id="KW-0762">Sugar transport</keyword>
<evidence type="ECO:0000256" key="4">
    <source>
        <dbReference type="ARBA" id="ARBA00022597"/>
    </source>
</evidence>
<sequence length="143" mass="15685">MTGILIVTHGEMATGLMDSLSLIMGEQDGYQTLGLKHGDDIVEFSEKIQSGICQLDKGDGVLVLVDLFSASPYNQAALCFNKLKDHSYRLISGVNLPMLIEAFNQRMIGADLETMYQAAMSAGKDGIKEFLEEMARMKESSNK</sequence>
<feature type="domain" description="PTS EIIA type-4" evidence="8">
    <location>
        <begin position="1"/>
        <end position="127"/>
    </location>
</feature>
<comment type="subcellular location">
    <subcellularLocation>
        <location evidence="1">Cytoplasm</location>
    </subcellularLocation>
</comment>
<dbReference type="Gene3D" id="3.40.50.510">
    <property type="entry name" value="Phosphotransferase system, mannose-type IIA component"/>
    <property type="match status" value="1"/>
</dbReference>
<keyword evidence="2" id="KW-0813">Transport</keyword>
<evidence type="ECO:0000256" key="6">
    <source>
        <dbReference type="ARBA" id="ARBA00022683"/>
    </source>
</evidence>
<evidence type="ECO:0000313" key="9">
    <source>
        <dbReference type="EMBL" id="MBO0454676.1"/>
    </source>
</evidence>
<dbReference type="InterPro" id="IPR004701">
    <property type="entry name" value="PTS_EIIA_man-typ"/>
</dbReference>
<reference evidence="9 10" key="1">
    <citation type="submission" date="2021-03" db="EMBL/GenBank/DDBJ databases">
        <title>Enterococcal diversity collection.</title>
        <authorList>
            <person name="Gilmore M.S."/>
            <person name="Schwartzman J."/>
            <person name="Van Tyne D."/>
            <person name="Martin M."/>
            <person name="Earl A.M."/>
            <person name="Manson A.L."/>
            <person name="Straub T."/>
            <person name="Salamzade R."/>
            <person name="Saavedra J."/>
            <person name="Lebreton F."/>
            <person name="Prichula J."/>
            <person name="Schaufler K."/>
            <person name="Gaca A."/>
            <person name="Sgardioli B."/>
            <person name="Wagenaar J."/>
            <person name="Strong T."/>
        </authorList>
    </citation>
    <scope>NUCLEOTIDE SEQUENCE [LARGE SCALE GENOMIC DNA]</scope>
    <source>
        <strain evidence="9 10">MJM16</strain>
    </source>
</reference>
<accession>A0ABS3HMI8</accession>
<dbReference type="PANTHER" id="PTHR33799">
    <property type="entry name" value="PTS PERMEASE-RELATED-RELATED"/>
    <property type="match status" value="1"/>
</dbReference>
<evidence type="ECO:0000256" key="2">
    <source>
        <dbReference type="ARBA" id="ARBA00022448"/>
    </source>
</evidence>
<keyword evidence="3" id="KW-0963">Cytoplasm</keyword>
<keyword evidence="7" id="KW-0418">Kinase</keyword>
<dbReference type="CDD" id="cd00006">
    <property type="entry name" value="PTS_IIA_man"/>
    <property type="match status" value="1"/>
</dbReference>